<organism evidence="6 7">
    <name type="scientific">Coemansia javaensis</name>
    <dbReference type="NCBI Taxonomy" id="2761396"/>
    <lineage>
        <taxon>Eukaryota</taxon>
        <taxon>Fungi</taxon>
        <taxon>Fungi incertae sedis</taxon>
        <taxon>Zoopagomycota</taxon>
        <taxon>Kickxellomycotina</taxon>
        <taxon>Kickxellomycetes</taxon>
        <taxon>Kickxellales</taxon>
        <taxon>Kickxellaceae</taxon>
        <taxon>Coemansia</taxon>
    </lineage>
</organism>
<dbReference type="EMBL" id="JANBUL010000279">
    <property type="protein sequence ID" value="KAJ2777618.1"/>
    <property type="molecule type" value="Genomic_DNA"/>
</dbReference>
<evidence type="ECO:0000256" key="5">
    <source>
        <dbReference type="SAM" id="MobiDB-lite"/>
    </source>
</evidence>
<feature type="region of interest" description="Disordered" evidence="5">
    <location>
        <begin position="24"/>
        <end position="52"/>
    </location>
</feature>
<dbReference type="AlphaFoldDB" id="A0A9W8LG61"/>
<dbReference type="InterPro" id="IPR008733">
    <property type="entry name" value="PEX11"/>
</dbReference>
<keyword evidence="1" id="KW-0962">Peroxisome biogenesis</keyword>
<protein>
    <recommendedName>
        <fullName evidence="8">Peroxisomal biogenesis factor 11</fullName>
    </recommendedName>
</protein>
<dbReference type="Proteomes" id="UP001140217">
    <property type="component" value="Unassembled WGS sequence"/>
</dbReference>
<dbReference type="PANTHER" id="PTHR12652:SF25">
    <property type="entry name" value="MICROBODY (PEROXISOME) PROLIFERATION PROTEIN PEROXIN 11C (EUROFUNG)"/>
    <property type="match status" value="1"/>
</dbReference>
<evidence type="ECO:0000256" key="2">
    <source>
        <dbReference type="ARBA" id="ARBA00023136"/>
    </source>
</evidence>
<evidence type="ECO:0000256" key="3">
    <source>
        <dbReference type="ARBA" id="ARBA00023140"/>
    </source>
</evidence>
<keyword evidence="2" id="KW-0472">Membrane</keyword>
<evidence type="ECO:0008006" key="8">
    <source>
        <dbReference type="Google" id="ProtNLM"/>
    </source>
</evidence>
<dbReference type="GO" id="GO:0005778">
    <property type="term" value="C:peroxisomal membrane"/>
    <property type="evidence" value="ECO:0007669"/>
    <property type="project" value="UniProtKB-SubCell"/>
</dbReference>
<keyword evidence="3" id="KW-0576">Peroxisome</keyword>
<dbReference type="GO" id="GO:0016559">
    <property type="term" value="P:peroxisome fission"/>
    <property type="evidence" value="ECO:0007669"/>
    <property type="project" value="InterPro"/>
</dbReference>
<proteinExistence type="predicted"/>
<evidence type="ECO:0000256" key="1">
    <source>
        <dbReference type="ARBA" id="ARBA00022593"/>
    </source>
</evidence>
<feature type="compositionally biased region" description="Low complexity" evidence="5">
    <location>
        <begin position="24"/>
        <end position="40"/>
    </location>
</feature>
<evidence type="ECO:0000313" key="7">
    <source>
        <dbReference type="Proteomes" id="UP001140217"/>
    </source>
</evidence>
<keyword evidence="7" id="KW-1185">Reference proteome</keyword>
<evidence type="ECO:0000256" key="4">
    <source>
        <dbReference type="ARBA" id="ARBA00046271"/>
    </source>
</evidence>
<name>A0A9W8LG61_9FUNG</name>
<sequence>MASATDSPLDASAVLVAHDDAADGGAAELDAGGGAAAPDAPSDEKRPGSPSKALRSNAILVLALRRRLKGLAPTLDHMVRFLSSGSGHDKFWMLTQYFTKIVVWALARGGQKSAAERVRTLSGLVADYRIMIRLTGLVPMAQAVRDGERLPAQSRALQWLDRVMNAALVCYYPLEHVYWLGAHRIVPVSDATVDRAGYWSCRFWAGWVALQFVRLGEERRLIAGRRRRILTRGDVDAATMQHELDALDAAARSWRSQLLINACYFPLTLHWSIRGSTFPDVAVGICGTVAAVAQACNVWRATA</sequence>
<comment type="caution">
    <text evidence="6">The sequence shown here is derived from an EMBL/GenBank/DDBJ whole genome shotgun (WGS) entry which is preliminary data.</text>
</comment>
<comment type="subcellular location">
    <subcellularLocation>
        <location evidence="4">Peroxisome membrane</location>
    </subcellularLocation>
</comment>
<dbReference type="OrthoDB" id="10005898at2759"/>
<dbReference type="Pfam" id="PF05648">
    <property type="entry name" value="PEX11"/>
    <property type="match status" value="1"/>
</dbReference>
<accession>A0A9W8LG61</accession>
<gene>
    <name evidence="6" type="ORF">H4R18_005056</name>
</gene>
<evidence type="ECO:0000313" key="6">
    <source>
        <dbReference type="EMBL" id="KAJ2777618.1"/>
    </source>
</evidence>
<dbReference type="PANTHER" id="PTHR12652">
    <property type="entry name" value="PEROXISOMAL BIOGENESIS FACTOR 11"/>
    <property type="match status" value="1"/>
</dbReference>
<reference evidence="6" key="1">
    <citation type="submission" date="2022-07" db="EMBL/GenBank/DDBJ databases">
        <title>Phylogenomic reconstructions and comparative analyses of Kickxellomycotina fungi.</title>
        <authorList>
            <person name="Reynolds N.K."/>
            <person name="Stajich J.E."/>
            <person name="Barry K."/>
            <person name="Grigoriev I.V."/>
            <person name="Crous P."/>
            <person name="Smith M.E."/>
        </authorList>
    </citation>
    <scope>NUCLEOTIDE SEQUENCE</scope>
    <source>
        <strain evidence="6">NBRC 105414</strain>
    </source>
</reference>